<feature type="compositionally biased region" description="Basic residues" evidence="1">
    <location>
        <begin position="261"/>
        <end position="270"/>
    </location>
</feature>
<keyword evidence="2" id="KW-0732">Signal</keyword>
<gene>
    <name evidence="3" type="ORF">WR25_02344</name>
</gene>
<proteinExistence type="predicted"/>
<evidence type="ECO:0000256" key="2">
    <source>
        <dbReference type="SAM" id="SignalP"/>
    </source>
</evidence>
<feature type="region of interest" description="Disordered" evidence="1">
    <location>
        <begin position="258"/>
        <end position="280"/>
    </location>
</feature>
<organism evidence="3 4">
    <name type="scientific">Diploscapter pachys</name>
    <dbReference type="NCBI Taxonomy" id="2018661"/>
    <lineage>
        <taxon>Eukaryota</taxon>
        <taxon>Metazoa</taxon>
        <taxon>Ecdysozoa</taxon>
        <taxon>Nematoda</taxon>
        <taxon>Chromadorea</taxon>
        <taxon>Rhabditida</taxon>
        <taxon>Rhabditina</taxon>
        <taxon>Rhabditomorpha</taxon>
        <taxon>Rhabditoidea</taxon>
        <taxon>Rhabditidae</taxon>
        <taxon>Diploscapter</taxon>
    </lineage>
</organism>
<feature type="compositionally biased region" description="Low complexity" evidence="1">
    <location>
        <begin position="541"/>
        <end position="565"/>
    </location>
</feature>
<accession>A0A2A2K157</accession>
<evidence type="ECO:0000313" key="3">
    <source>
        <dbReference type="EMBL" id="PAV67612.1"/>
    </source>
</evidence>
<dbReference type="AlphaFoldDB" id="A0A2A2K157"/>
<feature type="chain" id="PRO_5013507725" description="Domain of unknown function DB domain-containing protein" evidence="2">
    <location>
        <begin position="24"/>
        <end position="618"/>
    </location>
</feature>
<keyword evidence="4" id="KW-1185">Reference proteome</keyword>
<evidence type="ECO:0008006" key="5">
    <source>
        <dbReference type="Google" id="ProtNLM"/>
    </source>
</evidence>
<dbReference type="EMBL" id="LIAE01009904">
    <property type="protein sequence ID" value="PAV67612.1"/>
    <property type="molecule type" value="Genomic_DNA"/>
</dbReference>
<name>A0A2A2K157_9BILA</name>
<feature type="region of interest" description="Disordered" evidence="1">
    <location>
        <begin position="541"/>
        <end position="567"/>
    </location>
</feature>
<evidence type="ECO:0000256" key="1">
    <source>
        <dbReference type="SAM" id="MobiDB-lite"/>
    </source>
</evidence>
<dbReference type="OrthoDB" id="5841843at2759"/>
<dbReference type="Proteomes" id="UP000218231">
    <property type="component" value="Unassembled WGS sequence"/>
</dbReference>
<comment type="caution">
    <text evidence="3">The sequence shown here is derived from an EMBL/GenBank/DDBJ whole genome shotgun (WGS) entry which is preliminary data.</text>
</comment>
<sequence length="618" mass="69708">MQYIHFIILLLFSIIFLPNFGHAEIPLAPYNVKVFCRQGRRFYRPSQTARECPSASTSCGYFEFPNKQIQDDSIGVYECVDNGIIAVEDADDDFIKEPIFAEMCGAIPKCQTIHIDKLNKSFLKYLITQHELHIEGITDSYVKFCCSLFHTTLQKLVQSGRDELSMPTPPPVICFNEVCDAGAVGCLLHTITSQEYDYDGISLSFRKLSKILFLDKKRRKRQYIEDDYVSPIELNFEDYNSNNDFQLVTRSPYVTFPPMTRKGKKQKIPPRKIYPNGNDPSGHAQWTFPLSTTKVVITTQSTVKTTLPSLKLPFYLPSGASEDDKNNDKALEALEDISHYEDETTTSEPKIETTKIAEAESTLTQKEDNALYVDIPLNNDALTTTTLPPQILPTDKNLKSFSEELKPTATSLPTTTASTSMHASKVYPASQKSEEMDADDLTEEYCVYRHLNDELYRYCLLVHQRKNGDRCYHHQGHIICCCFVPPDKTTCDPTEMDLVLPPPVNRWGANIPATTVSTLTTTEPTTEPPTTMLEEMTTTQFAETTTSSQTTTGESTTTTTEIPTTSEEKKKLKRCHVEYIRVKTGARSRAVLVCDDALQRLSLVSFIILSIVSLLLLV</sequence>
<reference evidence="3 4" key="1">
    <citation type="journal article" date="2017" name="Curr. Biol.">
        <title>Genome architecture and evolution of a unichromosomal asexual nematode.</title>
        <authorList>
            <person name="Fradin H."/>
            <person name="Zegar C."/>
            <person name="Gutwein M."/>
            <person name="Lucas J."/>
            <person name="Kovtun M."/>
            <person name="Corcoran D."/>
            <person name="Baugh L.R."/>
            <person name="Kiontke K."/>
            <person name="Gunsalus K."/>
            <person name="Fitch D.H."/>
            <person name="Piano F."/>
        </authorList>
    </citation>
    <scope>NUCLEOTIDE SEQUENCE [LARGE SCALE GENOMIC DNA]</scope>
    <source>
        <strain evidence="3">PF1309</strain>
    </source>
</reference>
<evidence type="ECO:0000313" key="4">
    <source>
        <dbReference type="Proteomes" id="UP000218231"/>
    </source>
</evidence>
<dbReference type="STRING" id="2018661.A0A2A2K157"/>
<protein>
    <recommendedName>
        <fullName evidence="5">Domain of unknown function DB domain-containing protein</fullName>
    </recommendedName>
</protein>
<feature type="signal peptide" evidence="2">
    <location>
        <begin position="1"/>
        <end position="23"/>
    </location>
</feature>
<dbReference type="EMBL" id="LIAE01009904">
    <property type="protein sequence ID" value="PAV67610.1"/>
    <property type="molecule type" value="Genomic_DNA"/>
</dbReference>